<dbReference type="Gene3D" id="3.30.420.340">
    <property type="entry name" value="UvrC, RNAse H endonuclease domain"/>
    <property type="match status" value="1"/>
</dbReference>
<protein>
    <submittedName>
        <fullName evidence="1">Helix-hairpin-helix domain-containing protein</fullName>
    </submittedName>
</protein>
<dbReference type="EMBL" id="JBHSPH010000018">
    <property type="protein sequence ID" value="MFC5865310.1"/>
    <property type="molecule type" value="Genomic_DNA"/>
</dbReference>
<name>A0ABW1EM11_9BACT</name>
<feature type="non-terminal residue" evidence="1">
    <location>
        <position position="1"/>
    </location>
</feature>
<dbReference type="Pfam" id="PF14520">
    <property type="entry name" value="HHH_5"/>
    <property type="match status" value="1"/>
</dbReference>
<dbReference type="InterPro" id="IPR010994">
    <property type="entry name" value="RuvA_2-like"/>
</dbReference>
<dbReference type="InterPro" id="IPR050066">
    <property type="entry name" value="UvrABC_protein_C"/>
</dbReference>
<organism evidence="1 2">
    <name type="scientific">Acidicapsa dinghuensis</name>
    <dbReference type="NCBI Taxonomy" id="2218256"/>
    <lineage>
        <taxon>Bacteria</taxon>
        <taxon>Pseudomonadati</taxon>
        <taxon>Acidobacteriota</taxon>
        <taxon>Terriglobia</taxon>
        <taxon>Terriglobales</taxon>
        <taxon>Acidobacteriaceae</taxon>
        <taxon>Acidicapsa</taxon>
    </lineage>
</organism>
<dbReference type="InterPro" id="IPR038476">
    <property type="entry name" value="UvrC_RNase_H_dom_sf"/>
</dbReference>
<proteinExistence type="predicted"/>
<dbReference type="Proteomes" id="UP001596091">
    <property type="component" value="Unassembled WGS sequence"/>
</dbReference>
<sequence length="86" mass="10025">LHVVQKIRDESHRFAIGYHRKRREMRDRDSELLTIPGVGAQTRQRLLTHFGSLRDVREATVESLAAMVSSKTAEAIWQRFHENSKL</sequence>
<dbReference type="Gene3D" id="1.10.150.20">
    <property type="entry name" value="5' to 3' exonuclease, C-terminal subdomain"/>
    <property type="match status" value="1"/>
</dbReference>
<accession>A0ABW1EM11</accession>
<dbReference type="PANTHER" id="PTHR30562">
    <property type="entry name" value="UVRC/OXIDOREDUCTASE"/>
    <property type="match status" value="1"/>
</dbReference>
<evidence type="ECO:0000313" key="2">
    <source>
        <dbReference type="Proteomes" id="UP001596091"/>
    </source>
</evidence>
<dbReference type="SUPFAM" id="SSF47781">
    <property type="entry name" value="RuvA domain 2-like"/>
    <property type="match status" value="1"/>
</dbReference>
<dbReference type="RefSeq" id="WP_377819964.1">
    <property type="nucleotide sequence ID" value="NZ_JBHSPH010000018.1"/>
</dbReference>
<dbReference type="PANTHER" id="PTHR30562:SF1">
    <property type="entry name" value="UVRABC SYSTEM PROTEIN C"/>
    <property type="match status" value="1"/>
</dbReference>
<keyword evidence="2" id="KW-1185">Reference proteome</keyword>
<evidence type="ECO:0000313" key="1">
    <source>
        <dbReference type="EMBL" id="MFC5865310.1"/>
    </source>
</evidence>
<comment type="caution">
    <text evidence="1">The sequence shown here is derived from an EMBL/GenBank/DDBJ whole genome shotgun (WGS) entry which is preliminary data.</text>
</comment>
<gene>
    <name evidence="1" type="ORF">ACFPT7_23595</name>
</gene>
<reference evidence="2" key="1">
    <citation type="journal article" date="2019" name="Int. J. Syst. Evol. Microbiol.">
        <title>The Global Catalogue of Microorganisms (GCM) 10K type strain sequencing project: providing services to taxonomists for standard genome sequencing and annotation.</title>
        <authorList>
            <consortium name="The Broad Institute Genomics Platform"/>
            <consortium name="The Broad Institute Genome Sequencing Center for Infectious Disease"/>
            <person name="Wu L."/>
            <person name="Ma J."/>
        </authorList>
    </citation>
    <scope>NUCLEOTIDE SEQUENCE [LARGE SCALE GENOMIC DNA]</scope>
    <source>
        <strain evidence="2">JCM 4087</strain>
    </source>
</reference>